<comment type="caution">
    <text evidence="2">The sequence shown here is derived from an EMBL/GenBank/DDBJ whole genome shotgun (WGS) entry which is preliminary data.</text>
</comment>
<dbReference type="RefSeq" id="WP_311386898.1">
    <property type="nucleotide sequence ID" value="NZ_JAVRHU010000001.1"/>
</dbReference>
<evidence type="ECO:0000256" key="1">
    <source>
        <dbReference type="SAM" id="Phobius"/>
    </source>
</evidence>
<name>A0ABU3BEE8_9FLAO</name>
<dbReference type="Proteomes" id="UP001250662">
    <property type="component" value="Unassembled WGS sequence"/>
</dbReference>
<organism evidence="2 3">
    <name type="scientific">Croceitalea vernalis</name>
    <dbReference type="NCBI Taxonomy" id="3075599"/>
    <lineage>
        <taxon>Bacteria</taxon>
        <taxon>Pseudomonadati</taxon>
        <taxon>Bacteroidota</taxon>
        <taxon>Flavobacteriia</taxon>
        <taxon>Flavobacteriales</taxon>
        <taxon>Flavobacteriaceae</taxon>
        <taxon>Croceitalea</taxon>
    </lineage>
</organism>
<keyword evidence="1" id="KW-0472">Membrane</keyword>
<sequence>MNDFEKIKSNWKEQADQVPTEANFSELKNGIKNLAKKQRIGNLVLLSTIGVLVIFFIYIKAIEYRQVAIALGVMIAALFLRVLVEIFSMNHLRNLSIAIDTQNFKAKLENYYKSRIYIHGILTPVLLAIYSYAFWTLLPDFKMSLSKGFYNYIVWSSLVLLVFFCFFLFFQIRKELRALKELE</sequence>
<keyword evidence="1" id="KW-0812">Transmembrane</keyword>
<keyword evidence="1" id="KW-1133">Transmembrane helix</keyword>
<accession>A0ABU3BEE8</accession>
<feature type="transmembrane region" description="Helical" evidence="1">
    <location>
        <begin position="65"/>
        <end position="84"/>
    </location>
</feature>
<dbReference type="EMBL" id="JAVRHU010000001">
    <property type="protein sequence ID" value="MDT0620542.1"/>
    <property type="molecule type" value="Genomic_DNA"/>
</dbReference>
<feature type="transmembrane region" description="Helical" evidence="1">
    <location>
        <begin position="40"/>
        <end position="59"/>
    </location>
</feature>
<evidence type="ECO:0008006" key="4">
    <source>
        <dbReference type="Google" id="ProtNLM"/>
    </source>
</evidence>
<evidence type="ECO:0000313" key="2">
    <source>
        <dbReference type="EMBL" id="MDT0620542.1"/>
    </source>
</evidence>
<gene>
    <name evidence="2" type="ORF">RM520_02835</name>
</gene>
<feature type="transmembrane region" description="Helical" evidence="1">
    <location>
        <begin position="149"/>
        <end position="170"/>
    </location>
</feature>
<protein>
    <recommendedName>
        <fullName evidence="4">DUF3278 domain-containing protein</fullName>
    </recommendedName>
</protein>
<reference evidence="2 3" key="1">
    <citation type="submission" date="2023-09" db="EMBL/GenBank/DDBJ databases">
        <authorList>
            <person name="Rey-Velasco X."/>
        </authorList>
    </citation>
    <scope>NUCLEOTIDE SEQUENCE [LARGE SCALE GENOMIC DNA]</scope>
    <source>
        <strain evidence="2 3">P007</strain>
    </source>
</reference>
<keyword evidence="3" id="KW-1185">Reference proteome</keyword>
<proteinExistence type="predicted"/>
<feature type="transmembrane region" description="Helical" evidence="1">
    <location>
        <begin position="116"/>
        <end position="137"/>
    </location>
</feature>
<evidence type="ECO:0000313" key="3">
    <source>
        <dbReference type="Proteomes" id="UP001250662"/>
    </source>
</evidence>